<organism evidence="1 2">
    <name type="scientific">Choiromyces venosus 120613-1</name>
    <dbReference type="NCBI Taxonomy" id="1336337"/>
    <lineage>
        <taxon>Eukaryota</taxon>
        <taxon>Fungi</taxon>
        <taxon>Dikarya</taxon>
        <taxon>Ascomycota</taxon>
        <taxon>Pezizomycotina</taxon>
        <taxon>Pezizomycetes</taxon>
        <taxon>Pezizales</taxon>
        <taxon>Tuberaceae</taxon>
        <taxon>Choiromyces</taxon>
    </lineage>
</organism>
<dbReference type="AlphaFoldDB" id="A0A3N4IVP0"/>
<accession>A0A3N4IVP0</accession>
<reference evidence="1 2" key="1">
    <citation type="journal article" date="2018" name="Nat. Ecol. Evol.">
        <title>Pezizomycetes genomes reveal the molecular basis of ectomycorrhizal truffle lifestyle.</title>
        <authorList>
            <person name="Murat C."/>
            <person name="Payen T."/>
            <person name="Noel B."/>
            <person name="Kuo A."/>
            <person name="Morin E."/>
            <person name="Chen J."/>
            <person name="Kohler A."/>
            <person name="Krizsan K."/>
            <person name="Balestrini R."/>
            <person name="Da Silva C."/>
            <person name="Montanini B."/>
            <person name="Hainaut M."/>
            <person name="Levati E."/>
            <person name="Barry K.W."/>
            <person name="Belfiori B."/>
            <person name="Cichocki N."/>
            <person name="Clum A."/>
            <person name="Dockter R.B."/>
            <person name="Fauchery L."/>
            <person name="Guy J."/>
            <person name="Iotti M."/>
            <person name="Le Tacon F."/>
            <person name="Lindquist E.A."/>
            <person name="Lipzen A."/>
            <person name="Malagnac F."/>
            <person name="Mello A."/>
            <person name="Molinier V."/>
            <person name="Miyauchi S."/>
            <person name="Poulain J."/>
            <person name="Riccioni C."/>
            <person name="Rubini A."/>
            <person name="Sitrit Y."/>
            <person name="Splivallo R."/>
            <person name="Traeger S."/>
            <person name="Wang M."/>
            <person name="Zifcakova L."/>
            <person name="Wipf D."/>
            <person name="Zambonelli A."/>
            <person name="Paolocci F."/>
            <person name="Nowrousian M."/>
            <person name="Ottonello S."/>
            <person name="Baldrian P."/>
            <person name="Spatafora J.W."/>
            <person name="Henrissat B."/>
            <person name="Nagy L.G."/>
            <person name="Aury J.M."/>
            <person name="Wincker P."/>
            <person name="Grigoriev I.V."/>
            <person name="Bonfante P."/>
            <person name="Martin F.M."/>
        </authorList>
    </citation>
    <scope>NUCLEOTIDE SEQUENCE [LARGE SCALE GENOMIC DNA]</scope>
    <source>
        <strain evidence="1 2">120613-1</strain>
    </source>
</reference>
<gene>
    <name evidence="1" type="ORF">L873DRAFT_509161</name>
</gene>
<sequence>MLHVFITPSFACLLIINCRTNRNYGEDHSDLSGDILTELALQEGGDTPSQTLSLCESLSHNPTLATRSVPIDGGAGLASTERCGRADATVGVVKQSASGAGTSALVPLPERKRKFIKTSASSEIDEDMLVTRFPH</sequence>
<evidence type="ECO:0000313" key="2">
    <source>
        <dbReference type="Proteomes" id="UP000276215"/>
    </source>
</evidence>
<evidence type="ECO:0000313" key="1">
    <source>
        <dbReference type="EMBL" id="RPA90039.1"/>
    </source>
</evidence>
<proteinExistence type="predicted"/>
<keyword evidence="2" id="KW-1185">Reference proteome</keyword>
<dbReference type="Proteomes" id="UP000276215">
    <property type="component" value="Unassembled WGS sequence"/>
</dbReference>
<name>A0A3N4IVP0_9PEZI</name>
<dbReference type="EMBL" id="ML120544">
    <property type="protein sequence ID" value="RPA90039.1"/>
    <property type="molecule type" value="Genomic_DNA"/>
</dbReference>
<protein>
    <submittedName>
        <fullName evidence="1">Uncharacterized protein</fullName>
    </submittedName>
</protein>